<dbReference type="InterPro" id="IPR010287">
    <property type="entry name" value="DUF892_YciF-like"/>
</dbReference>
<sequence>MPRMFEKLTTSRELFIFKLGSALSMERDSLQMLEDLTSRAQRVELKALLEEHTEETRQQLANLERAFVILGEDVDDSPSPTTAGLAKEAKTTLRKTIPQLADQVILAGALETEHYEIAVYETLIAAAQAAGNVELVSIFEQNLGQEKAAAEKLRAASRAVAAEGPLHAPDGDNG</sequence>
<dbReference type="Gene3D" id="1.20.1260.10">
    <property type="match status" value="1"/>
</dbReference>
<dbReference type="Pfam" id="PF05974">
    <property type="entry name" value="DUF892"/>
    <property type="match status" value="1"/>
</dbReference>
<evidence type="ECO:0000313" key="1">
    <source>
        <dbReference type="EMBL" id="MBG0738365.1"/>
    </source>
</evidence>
<gene>
    <name evidence="1" type="ORF">IV500_02825</name>
</gene>
<dbReference type="SUPFAM" id="SSF47240">
    <property type="entry name" value="Ferritin-like"/>
    <property type="match status" value="1"/>
</dbReference>
<dbReference type="Proteomes" id="UP000655366">
    <property type="component" value="Unassembled WGS sequence"/>
</dbReference>
<reference evidence="1 2" key="1">
    <citation type="submission" date="2020-11" db="EMBL/GenBank/DDBJ databases">
        <title>Arthrobacter antarcticus sp. nov., isolated from Antarctic Soil.</title>
        <authorList>
            <person name="Li J."/>
        </authorList>
    </citation>
    <scope>NUCLEOTIDE SEQUENCE [LARGE SCALE GENOMIC DNA]</scope>
    <source>
        <strain evidence="1 2">Z1-20</strain>
    </source>
</reference>
<accession>A0A931CLI0</accession>
<dbReference type="InterPro" id="IPR009078">
    <property type="entry name" value="Ferritin-like_SF"/>
</dbReference>
<protein>
    <submittedName>
        <fullName evidence="1">Ferritin-like domain-containing protein</fullName>
    </submittedName>
</protein>
<name>A0A931CLI0_9MICC</name>
<dbReference type="PANTHER" id="PTHR30565">
    <property type="entry name" value="PROTEIN YCIF"/>
    <property type="match status" value="1"/>
</dbReference>
<dbReference type="AlphaFoldDB" id="A0A931CLI0"/>
<organism evidence="1 2">
    <name type="scientific">Arthrobacter terrae</name>
    <dbReference type="NCBI Taxonomy" id="2935737"/>
    <lineage>
        <taxon>Bacteria</taxon>
        <taxon>Bacillati</taxon>
        <taxon>Actinomycetota</taxon>
        <taxon>Actinomycetes</taxon>
        <taxon>Micrococcales</taxon>
        <taxon>Micrococcaceae</taxon>
        <taxon>Arthrobacter</taxon>
    </lineage>
</organism>
<dbReference type="EMBL" id="JADNYM010000003">
    <property type="protein sequence ID" value="MBG0738365.1"/>
    <property type="molecule type" value="Genomic_DNA"/>
</dbReference>
<proteinExistence type="predicted"/>
<comment type="caution">
    <text evidence="1">The sequence shown here is derived from an EMBL/GenBank/DDBJ whole genome shotgun (WGS) entry which is preliminary data.</text>
</comment>
<evidence type="ECO:0000313" key="2">
    <source>
        <dbReference type="Proteomes" id="UP000655366"/>
    </source>
</evidence>
<keyword evidence="2" id="KW-1185">Reference proteome</keyword>
<dbReference type="InterPro" id="IPR047114">
    <property type="entry name" value="YciF"/>
</dbReference>
<dbReference type="PANTHER" id="PTHR30565:SF9">
    <property type="entry name" value="PROTEIN YCIF"/>
    <property type="match status" value="1"/>
</dbReference>
<dbReference type="InterPro" id="IPR012347">
    <property type="entry name" value="Ferritin-like"/>
</dbReference>